<protein>
    <recommendedName>
        <fullName evidence="3">Tetratricopeptide repeat protein</fullName>
    </recommendedName>
</protein>
<reference evidence="1 2" key="1">
    <citation type="submission" date="2016-11" db="EMBL/GenBank/DDBJ databases">
        <authorList>
            <person name="Jaros S."/>
            <person name="Januszkiewicz K."/>
            <person name="Wedrychowicz H."/>
        </authorList>
    </citation>
    <scope>NUCLEOTIDE SEQUENCE [LARGE SCALE GENOMIC DNA]</scope>
    <source>
        <strain evidence="1 2">CGMCC 4.5723</strain>
    </source>
</reference>
<accession>A0A1M6WTP0</accession>
<proteinExistence type="predicted"/>
<dbReference type="Gene3D" id="1.25.40.10">
    <property type="entry name" value="Tetratricopeptide repeat domain"/>
    <property type="match status" value="1"/>
</dbReference>
<evidence type="ECO:0000313" key="2">
    <source>
        <dbReference type="Proteomes" id="UP000184452"/>
    </source>
</evidence>
<dbReference type="AlphaFoldDB" id="A0A1M6WTP0"/>
<dbReference type="EMBL" id="FQZK01000050">
    <property type="protein sequence ID" value="SHK96895.1"/>
    <property type="molecule type" value="Genomic_DNA"/>
</dbReference>
<evidence type="ECO:0008006" key="3">
    <source>
        <dbReference type="Google" id="ProtNLM"/>
    </source>
</evidence>
<dbReference type="InterPro" id="IPR011990">
    <property type="entry name" value="TPR-like_helical_dom_sf"/>
</dbReference>
<organism evidence="1 2">
    <name type="scientific">Nocardiopsis flavescens</name>
    <dbReference type="NCBI Taxonomy" id="758803"/>
    <lineage>
        <taxon>Bacteria</taxon>
        <taxon>Bacillati</taxon>
        <taxon>Actinomycetota</taxon>
        <taxon>Actinomycetes</taxon>
        <taxon>Streptosporangiales</taxon>
        <taxon>Nocardiopsidaceae</taxon>
        <taxon>Nocardiopsis</taxon>
    </lineage>
</organism>
<dbReference type="SUPFAM" id="SSF48452">
    <property type="entry name" value="TPR-like"/>
    <property type="match status" value="1"/>
</dbReference>
<keyword evidence="2" id="KW-1185">Reference proteome</keyword>
<evidence type="ECO:0000313" key="1">
    <source>
        <dbReference type="EMBL" id="SHK96895.1"/>
    </source>
</evidence>
<name>A0A1M6WTP0_9ACTN</name>
<gene>
    <name evidence="1" type="ORF">SAMN05421803_1508</name>
</gene>
<dbReference type="Proteomes" id="UP000184452">
    <property type="component" value="Unassembled WGS sequence"/>
</dbReference>
<sequence length="87" mass="9463">MRRFEEAIEAHTRAQQAFQQVGDAHSEAQAWLGLGLDHANADVREKAVDALSRAAVLFEATGDDHTTAAVRHLIVQIQEGPDSEESA</sequence>
<dbReference type="STRING" id="758803.SAMN05421803_1508"/>